<proteinExistence type="predicted"/>
<dbReference type="Proteomes" id="UP000012227">
    <property type="component" value="Unassembled WGS sequence"/>
</dbReference>
<reference evidence="2 3" key="1">
    <citation type="submission" date="2013-03" db="EMBL/GenBank/DDBJ databases">
        <authorList>
            <person name="Harkins D.M."/>
            <person name="Durkin A.S."/>
            <person name="Brinkac L.M."/>
            <person name="Haft D.H."/>
            <person name="Selengut J.D."/>
            <person name="Sanka R."/>
            <person name="DePew J."/>
            <person name="Purushe J."/>
            <person name="Galloway R.L."/>
            <person name="Vinetz J.M."/>
            <person name="Sutton G.G."/>
            <person name="Nierman W.C."/>
            <person name="Fouts D.E."/>
        </authorList>
    </citation>
    <scope>NUCLEOTIDE SEQUENCE [LARGE SCALE GENOMIC DNA]</scope>
    <source>
        <strain evidence="2 3">Waz Holland</strain>
    </source>
</reference>
<accession>N1WCD6</accession>
<protein>
    <submittedName>
        <fullName evidence="2">Uncharacterized protein</fullName>
    </submittedName>
</protein>
<feature type="region of interest" description="Disordered" evidence="1">
    <location>
        <begin position="30"/>
        <end position="59"/>
    </location>
</feature>
<organism evidence="2 3">
    <name type="scientific">Leptospira vanthielii serovar Holland str. Waz Holland = ATCC 700522</name>
    <dbReference type="NCBI Taxonomy" id="1218591"/>
    <lineage>
        <taxon>Bacteria</taxon>
        <taxon>Pseudomonadati</taxon>
        <taxon>Spirochaetota</taxon>
        <taxon>Spirochaetia</taxon>
        <taxon>Leptospirales</taxon>
        <taxon>Leptospiraceae</taxon>
        <taxon>Leptospira</taxon>
    </lineage>
</organism>
<dbReference type="EMBL" id="AOGY02000024">
    <property type="protein sequence ID" value="EMY71080.1"/>
    <property type="molecule type" value="Genomic_DNA"/>
</dbReference>
<gene>
    <name evidence="2" type="ORF">LEP1GSC199_0341</name>
</gene>
<sequence>MDFFFRTQRRDGRNAGFVIEGNHWVAGGLPHPVQSGRGSIPKNPHPHLKKQFSYSPIPS</sequence>
<name>N1WCD6_9LEPT</name>
<evidence type="ECO:0000313" key="2">
    <source>
        <dbReference type="EMBL" id="EMY71080.1"/>
    </source>
</evidence>
<dbReference type="STRING" id="1218591.LEP1GSC199_0341"/>
<comment type="caution">
    <text evidence="2">The sequence shown here is derived from an EMBL/GenBank/DDBJ whole genome shotgun (WGS) entry which is preliminary data.</text>
</comment>
<dbReference type="AlphaFoldDB" id="N1WCD6"/>
<evidence type="ECO:0000256" key="1">
    <source>
        <dbReference type="SAM" id="MobiDB-lite"/>
    </source>
</evidence>
<evidence type="ECO:0000313" key="3">
    <source>
        <dbReference type="Proteomes" id="UP000012227"/>
    </source>
</evidence>